<protein>
    <recommendedName>
        <fullName evidence="4">Aminoglycoside phosphotransferase domain-containing protein</fullName>
    </recommendedName>
</protein>
<accession>A0A1L9VWY7</accession>
<dbReference type="GeneID" id="34457974"/>
<evidence type="ECO:0000256" key="1">
    <source>
        <dbReference type="SAM" id="MobiDB-lite"/>
    </source>
</evidence>
<sequence>MYPRWNYDFTGRGRHIKKRPVQFEKQLTEVLFPTYAQQHVLTLARYLDTDEAIMVKIRYGLNPEDFEIIEDIEGTRKITSSHFLHEIDVLDTLSEAGYGPAYIDCATQPAGLTLPYPQGEVDVLVMSRVPGERLGEMSESLSEAQLESIRCQLTEILEYMRQEGYVIFQQDPDFLQYDIENDKLYLVDLTFIDIIDPVYDRNMKQIKPDSMWVLAFGLWSEELIKRNPQPKRLLQSAKQRQDGNLDPGQESRQISGKLPERSPPQLLYTQSDSTPVSGELVETIYAPTDGGFHEKKDQHKRQTWCC</sequence>
<proteinExistence type="predicted"/>
<dbReference type="Proteomes" id="UP000184300">
    <property type="component" value="Unassembled WGS sequence"/>
</dbReference>
<reference evidence="3" key="1">
    <citation type="journal article" date="2017" name="Genome Biol.">
        <title>Comparative genomics reveals high biological diversity and specific adaptations in the industrially and medically important fungal genus Aspergillus.</title>
        <authorList>
            <person name="de Vries R.P."/>
            <person name="Riley R."/>
            <person name="Wiebenga A."/>
            <person name="Aguilar-Osorio G."/>
            <person name="Amillis S."/>
            <person name="Uchima C.A."/>
            <person name="Anderluh G."/>
            <person name="Asadollahi M."/>
            <person name="Askin M."/>
            <person name="Barry K."/>
            <person name="Battaglia E."/>
            <person name="Bayram O."/>
            <person name="Benocci T."/>
            <person name="Braus-Stromeyer S.A."/>
            <person name="Caldana C."/>
            <person name="Canovas D."/>
            <person name="Cerqueira G.C."/>
            <person name="Chen F."/>
            <person name="Chen W."/>
            <person name="Choi C."/>
            <person name="Clum A."/>
            <person name="Dos Santos R.A."/>
            <person name="Damasio A.R."/>
            <person name="Diallinas G."/>
            <person name="Emri T."/>
            <person name="Fekete E."/>
            <person name="Flipphi M."/>
            <person name="Freyberg S."/>
            <person name="Gallo A."/>
            <person name="Gournas C."/>
            <person name="Habgood R."/>
            <person name="Hainaut M."/>
            <person name="Harispe M.L."/>
            <person name="Henrissat B."/>
            <person name="Hilden K.S."/>
            <person name="Hope R."/>
            <person name="Hossain A."/>
            <person name="Karabika E."/>
            <person name="Karaffa L."/>
            <person name="Karanyi Z."/>
            <person name="Krasevec N."/>
            <person name="Kuo A."/>
            <person name="Kusch H."/>
            <person name="LaButti K."/>
            <person name="Lagendijk E.L."/>
            <person name="Lapidus A."/>
            <person name="Levasseur A."/>
            <person name="Lindquist E."/>
            <person name="Lipzen A."/>
            <person name="Logrieco A.F."/>
            <person name="MacCabe A."/>
            <person name="Maekelae M.R."/>
            <person name="Malavazi I."/>
            <person name="Melin P."/>
            <person name="Meyer V."/>
            <person name="Mielnichuk N."/>
            <person name="Miskei M."/>
            <person name="Molnar A.P."/>
            <person name="Mule G."/>
            <person name="Ngan C.Y."/>
            <person name="Orejas M."/>
            <person name="Orosz E."/>
            <person name="Ouedraogo J.P."/>
            <person name="Overkamp K.M."/>
            <person name="Park H.-S."/>
            <person name="Perrone G."/>
            <person name="Piumi F."/>
            <person name="Punt P.J."/>
            <person name="Ram A.F."/>
            <person name="Ramon A."/>
            <person name="Rauscher S."/>
            <person name="Record E."/>
            <person name="Riano-Pachon D.M."/>
            <person name="Robert V."/>
            <person name="Roehrig J."/>
            <person name="Ruller R."/>
            <person name="Salamov A."/>
            <person name="Salih N.S."/>
            <person name="Samson R.A."/>
            <person name="Sandor E."/>
            <person name="Sanguinetti M."/>
            <person name="Schuetze T."/>
            <person name="Sepcic K."/>
            <person name="Shelest E."/>
            <person name="Sherlock G."/>
            <person name="Sophianopoulou V."/>
            <person name="Squina F.M."/>
            <person name="Sun H."/>
            <person name="Susca A."/>
            <person name="Todd R.B."/>
            <person name="Tsang A."/>
            <person name="Unkles S.E."/>
            <person name="van de Wiele N."/>
            <person name="van Rossen-Uffink D."/>
            <person name="Oliveira J.V."/>
            <person name="Vesth T.C."/>
            <person name="Visser J."/>
            <person name="Yu J.-H."/>
            <person name="Zhou M."/>
            <person name="Andersen M.R."/>
            <person name="Archer D.B."/>
            <person name="Baker S.E."/>
            <person name="Benoit I."/>
            <person name="Brakhage A.A."/>
            <person name="Braus G.H."/>
            <person name="Fischer R."/>
            <person name="Frisvad J.C."/>
            <person name="Goldman G.H."/>
            <person name="Houbraken J."/>
            <person name="Oakley B."/>
            <person name="Pocsi I."/>
            <person name="Scazzocchio C."/>
            <person name="Seiboth B."/>
            <person name="vanKuyk P.A."/>
            <person name="Wortman J."/>
            <person name="Dyer P.S."/>
            <person name="Grigoriev I.V."/>
        </authorList>
    </citation>
    <scope>NUCLEOTIDE SEQUENCE [LARGE SCALE GENOMIC DNA]</scope>
    <source>
        <strain evidence="3">CBS 516.65</strain>
    </source>
</reference>
<name>A0A1L9VWY7_ASPGL</name>
<dbReference type="OrthoDB" id="4389629at2759"/>
<evidence type="ECO:0000313" key="3">
    <source>
        <dbReference type="Proteomes" id="UP000184300"/>
    </source>
</evidence>
<evidence type="ECO:0008006" key="4">
    <source>
        <dbReference type="Google" id="ProtNLM"/>
    </source>
</evidence>
<keyword evidence="3" id="KW-1185">Reference proteome</keyword>
<dbReference type="EMBL" id="KV878889">
    <property type="protein sequence ID" value="OJJ88430.1"/>
    <property type="molecule type" value="Genomic_DNA"/>
</dbReference>
<organism evidence="2 3">
    <name type="scientific">Aspergillus glaucus CBS 516.65</name>
    <dbReference type="NCBI Taxonomy" id="1160497"/>
    <lineage>
        <taxon>Eukaryota</taxon>
        <taxon>Fungi</taxon>
        <taxon>Dikarya</taxon>
        <taxon>Ascomycota</taxon>
        <taxon>Pezizomycotina</taxon>
        <taxon>Eurotiomycetes</taxon>
        <taxon>Eurotiomycetidae</taxon>
        <taxon>Eurotiales</taxon>
        <taxon>Aspergillaceae</taxon>
        <taxon>Aspergillus</taxon>
        <taxon>Aspergillus subgen. Aspergillus</taxon>
    </lineage>
</organism>
<dbReference type="VEuPathDB" id="FungiDB:ASPGLDRAFT_140923"/>
<feature type="region of interest" description="Disordered" evidence="1">
    <location>
        <begin position="232"/>
        <end position="275"/>
    </location>
</feature>
<gene>
    <name evidence="2" type="ORF">ASPGLDRAFT_140923</name>
</gene>
<evidence type="ECO:0000313" key="2">
    <source>
        <dbReference type="EMBL" id="OJJ88430.1"/>
    </source>
</evidence>
<dbReference type="AlphaFoldDB" id="A0A1L9VWY7"/>
<dbReference type="RefSeq" id="XP_022405106.1">
    <property type="nucleotide sequence ID" value="XM_022541713.1"/>
</dbReference>